<evidence type="ECO:0000256" key="1">
    <source>
        <dbReference type="ARBA" id="ARBA00004141"/>
    </source>
</evidence>
<dbReference type="OrthoDB" id="419616at2759"/>
<proteinExistence type="predicted"/>
<evidence type="ECO:0000313" key="8">
    <source>
        <dbReference type="Proteomes" id="UP001140513"/>
    </source>
</evidence>
<feature type="transmembrane region" description="Helical" evidence="6">
    <location>
        <begin position="326"/>
        <end position="347"/>
    </location>
</feature>
<feature type="transmembrane region" description="Helical" evidence="6">
    <location>
        <begin position="255"/>
        <end position="282"/>
    </location>
</feature>
<dbReference type="PANTHER" id="PTHR23504">
    <property type="entry name" value="MAJOR FACILITATOR SUPERFAMILY DOMAIN-CONTAINING PROTEIN 10"/>
    <property type="match status" value="1"/>
</dbReference>
<dbReference type="InterPro" id="IPR036259">
    <property type="entry name" value="MFS_trans_sf"/>
</dbReference>
<keyword evidence="8" id="KW-1185">Reference proteome</keyword>
<keyword evidence="3 6" id="KW-0812">Transmembrane</keyword>
<accession>A0A9W8XDY6</accession>
<dbReference type="PANTHER" id="PTHR23504:SF3">
    <property type="entry name" value="MAJOR FACILITATOR SUPERFAMILY (MFS) PROFILE DOMAIN-CONTAINING PROTEIN"/>
    <property type="match status" value="1"/>
</dbReference>
<feature type="transmembrane region" description="Helical" evidence="6">
    <location>
        <begin position="68"/>
        <end position="89"/>
    </location>
</feature>
<evidence type="ECO:0000313" key="7">
    <source>
        <dbReference type="EMBL" id="KAJ4348080.1"/>
    </source>
</evidence>
<dbReference type="Gene3D" id="1.20.1250.20">
    <property type="entry name" value="MFS general substrate transporter like domains"/>
    <property type="match status" value="1"/>
</dbReference>
<gene>
    <name evidence="7" type="ORF">N0V89_009452</name>
</gene>
<comment type="subcellular location">
    <subcellularLocation>
        <location evidence="1">Membrane</location>
        <topology evidence="1">Multi-pass membrane protein</topology>
    </subcellularLocation>
</comment>
<evidence type="ECO:0000256" key="5">
    <source>
        <dbReference type="ARBA" id="ARBA00023136"/>
    </source>
</evidence>
<dbReference type="SUPFAM" id="SSF103473">
    <property type="entry name" value="MFS general substrate transporter"/>
    <property type="match status" value="1"/>
</dbReference>
<keyword evidence="5 6" id="KW-0472">Membrane</keyword>
<feature type="transmembrane region" description="Helical" evidence="6">
    <location>
        <begin position="230"/>
        <end position="249"/>
    </location>
</feature>
<protein>
    <recommendedName>
        <fullName evidence="9">MFS general substrate transporter</fullName>
    </recommendedName>
</protein>
<feature type="transmembrane region" description="Helical" evidence="6">
    <location>
        <begin position="104"/>
        <end position="127"/>
    </location>
</feature>
<dbReference type="GO" id="GO:0016020">
    <property type="term" value="C:membrane"/>
    <property type="evidence" value="ECO:0007669"/>
    <property type="project" value="UniProtKB-SubCell"/>
</dbReference>
<evidence type="ECO:0000256" key="4">
    <source>
        <dbReference type="ARBA" id="ARBA00022989"/>
    </source>
</evidence>
<dbReference type="EMBL" id="JAPEUX010000007">
    <property type="protein sequence ID" value="KAJ4348080.1"/>
    <property type="molecule type" value="Genomic_DNA"/>
</dbReference>
<feature type="transmembrane region" description="Helical" evidence="6">
    <location>
        <begin position="161"/>
        <end position="184"/>
    </location>
</feature>
<organism evidence="7 8">
    <name type="scientific">Didymosphaeria variabile</name>
    <dbReference type="NCBI Taxonomy" id="1932322"/>
    <lineage>
        <taxon>Eukaryota</taxon>
        <taxon>Fungi</taxon>
        <taxon>Dikarya</taxon>
        <taxon>Ascomycota</taxon>
        <taxon>Pezizomycotina</taxon>
        <taxon>Dothideomycetes</taxon>
        <taxon>Pleosporomycetidae</taxon>
        <taxon>Pleosporales</taxon>
        <taxon>Massarineae</taxon>
        <taxon>Didymosphaeriaceae</taxon>
        <taxon>Didymosphaeria</taxon>
    </lineage>
</organism>
<dbReference type="Proteomes" id="UP001140513">
    <property type="component" value="Unassembled WGS sequence"/>
</dbReference>
<evidence type="ECO:0000256" key="2">
    <source>
        <dbReference type="ARBA" id="ARBA00022448"/>
    </source>
</evidence>
<feature type="transmembrane region" description="Helical" evidence="6">
    <location>
        <begin position="196"/>
        <end position="218"/>
    </location>
</feature>
<reference evidence="7" key="1">
    <citation type="submission" date="2022-10" db="EMBL/GenBank/DDBJ databases">
        <title>Tapping the CABI collections for fungal endophytes: first genome assemblies for Collariella, Neodidymelliopsis, Ascochyta clinopodiicola, Didymella pomorum, Didymosphaeria variabile, Neocosmospora piperis and Neocucurbitaria cava.</title>
        <authorList>
            <person name="Hill R."/>
        </authorList>
    </citation>
    <scope>NUCLEOTIDE SEQUENCE</scope>
    <source>
        <strain evidence="7">IMI 356815</strain>
    </source>
</reference>
<keyword evidence="4 6" id="KW-1133">Transmembrane helix</keyword>
<sequence length="372" mass="40788">MSPSSSRSQQGDDRSLSRANDEWAPLLKAATSAPLAEAGEAEVLAYGTHHGAQLEGGDELKTLDFSQIFLLCYTRLVEPVAFFSIFPYINLMIEKTGGVAKEDVGFYSGLIESLFSATQMCVMIFWGRTLHVHQSAKTSAEPTMTTWELIKYPGVAKVMLIYNYCMLLAFAFTAAFPVFMYTPINLGGLGLSPKWISVFMAIGGLAQAFWLLVVFPPLHKRIGTGGLLKFNAFIWPIFFAIDPICNILLRHGLKVPFWILFPFSNIFGSSVAMAFTGVQLALNDISPSHESFGTLNALVLALQSGIRAIFPAASTSLYAIGVKYQILLGQLFWVVLVLVAIGFNFVTRLLPEKAQGRPKPKPKPSQQGDDEA</sequence>
<feature type="transmembrane region" description="Helical" evidence="6">
    <location>
        <begin position="294"/>
        <end position="320"/>
    </location>
</feature>
<dbReference type="AlphaFoldDB" id="A0A9W8XDY6"/>
<evidence type="ECO:0000256" key="6">
    <source>
        <dbReference type="SAM" id="Phobius"/>
    </source>
</evidence>
<comment type="caution">
    <text evidence="7">The sequence shown here is derived from an EMBL/GenBank/DDBJ whole genome shotgun (WGS) entry which is preliminary data.</text>
</comment>
<dbReference type="GeneID" id="80912982"/>
<name>A0A9W8XDY6_9PLEO</name>
<evidence type="ECO:0000256" key="3">
    <source>
        <dbReference type="ARBA" id="ARBA00022692"/>
    </source>
</evidence>
<dbReference type="RefSeq" id="XP_056067468.1">
    <property type="nucleotide sequence ID" value="XM_056218203.1"/>
</dbReference>
<keyword evidence="2" id="KW-0813">Transport</keyword>
<evidence type="ECO:0008006" key="9">
    <source>
        <dbReference type="Google" id="ProtNLM"/>
    </source>
</evidence>